<comment type="caution">
    <text evidence="1">The sequence shown here is derived from an EMBL/GenBank/DDBJ whole genome shotgun (WGS) entry which is preliminary data.</text>
</comment>
<dbReference type="Proteomes" id="UP000248090">
    <property type="component" value="Unassembled WGS sequence"/>
</dbReference>
<dbReference type="EMBL" id="LAPT01000002">
    <property type="protein sequence ID" value="PXF33123.1"/>
    <property type="molecule type" value="Genomic_DNA"/>
</dbReference>
<protein>
    <submittedName>
        <fullName evidence="1">Uncharacterized protein</fullName>
    </submittedName>
</protein>
<sequence>MIRVSLLPPASQWRQNSRALVQPFTMYAVSGSIEGAAGNPLMGLHDIKIIFCQYLKCFLIEIPFFTYSSPFWRIAANRVKWTGSVAKPLAGDDRNV</sequence>
<evidence type="ECO:0000313" key="1">
    <source>
        <dbReference type="EMBL" id="PXF33123.1"/>
    </source>
</evidence>
<reference evidence="1 2" key="1">
    <citation type="submission" date="2015-03" db="EMBL/GenBank/DDBJ databases">
        <authorList>
            <person name="Krishnan R."/>
            <person name="Midha S."/>
            <person name="Patil P.B."/>
            <person name="Rameshkumar N."/>
        </authorList>
    </citation>
    <scope>NUCLEOTIDE SEQUENCE [LARGE SCALE GENOMIC DNA]</scope>
    <source>
        <strain evidence="1 2">L1E11</strain>
    </source>
</reference>
<accession>A0ABX5M620</accession>
<keyword evidence="2" id="KW-1185">Reference proteome</keyword>
<name>A0ABX5M620_9GAMM</name>
<gene>
    <name evidence="1" type="ORF">WH50_01015</name>
</gene>
<evidence type="ECO:0000313" key="2">
    <source>
        <dbReference type="Proteomes" id="UP000248090"/>
    </source>
</evidence>
<organism evidence="1 2">
    <name type="scientific">Pokkaliibacter plantistimulans</name>
    <dbReference type="NCBI Taxonomy" id="1635171"/>
    <lineage>
        <taxon>Bacteria</taxon>
        <taxon>Pseudomonadati</taxon>
        <taxon>Pseudomonadota</taxon>
        <taxon>Gammaproteobacteria</taxon>
        <taxon>Oceanospirillales</taxon>
        <taxon>Balneatrichaceae</taxon>
        <taxon>Pokkaliibacter</taxon>
    </lineage>
</organism>
<proteinExistence type="predicted"/>